<sequence>MVATADKPRLLLVDFENVQQVELARLDDSYRVIIFVGADQKSVPFDLVTRAQQLGSRVEWQKITGNGSNALDFFIAFQLGRVFDKSPRPECTILSRDKGFDPLVRFLNSGAMKCRRITSLGELHHKAVTAAPSVPAAEEPKLKRVVEVLGNLEKRGRPRKRKTLSQAISAMFQKRIPTQEVERIIATMLARRLITEAHNAITYEF</sequence>
<accession>A0A937XFK5</accession>
<dbReference type="Proteomes" id="UP000779900">
    <property type="component" value="Unassembled WGS sequence"/>
</dbReference>
<proteinExistence type="predicted"/>
<organism evidence="2 3">
    <name type="scientific">candidate division WOR-3 bacterium</name>
    <dbReference type="NCBI Taxonomy" id="2052148"/>
    <lineage>
        <taxon>Bacteria</taxon>
        <taxon>Bacteria division WOR-3</taxon>
    </lineage>
</organism>
<gene>
    <name evidence="2" type="ORF">FJY68_02460</name>
</gene>
<feature type="domain" description="PIN-like" evidence="1">
    <location>
        <begin position="12"/>
        <end position="108"/>
    </location>
</feature>
<name>A0A937XFK5_UNCW3</name>
<dbReference type="Pfam" id="PF18475">
    <property type="entry name" value="PIN7"/>
    <property type="match status" value="1"/>
</dbReference>
<dbReference type="AlphaFoldDB" id="A0A937XFK5"/>
<evidence type="ECO:0000313" key="3">
    <source>
        <dbReference type="Proteomes" id="UP000779900"/>
    </source>
</evidence>
<evidence type="ECO:0000313" key="2">
    <source>
        <dbReference type="EMBL" id="MBM3330698.1"/>
    </source>
</evidence>
<comment type="caution">
    <text evidence="2">The sequence shown here is derived from an EMBL/GenBank/DDBJ whole genome shotgun (WGS) entry which is preliminary data.</text>
</comment>
<dbReference type="EMBL" id="VGIR01000008">
    <property type="protein sequence ID" value="MBM3330698.1"/>
    <property type="molecule type" value="Genomic_DNA"/>
</dbReference>
<protein>
    <recommendedName>
        <fullName evidence="1">PIN-like domain-containing protein</fullName>
    </recommendedName>
</protein>
<dbReference type="InterPro" id="IPR041494">
    <property type="entry name" value="PIN7"/>
</dbReference>
<reference evidence="2" key="1">
    <citation type="submission" date="2019-03" db="EMBL/GenBank/DDBJ databases">
        <title>Lake Tanganyika Metagenome-Assembled Genomes (MAGs).</title>
        <authorList>
            <person name="Tran P."/>
        </authorList>
    </citation>
    <scope>NUCLEOTIDE SEQUENCE</scope>
    <source>
        <strain evidence="2">K_DeepCast_150m_m2_040</strain>
    </source>
</reference>
<evidence type="ECO:0000259" key="1">
    <source>
        <dbReference type="Pfam" id="PF18475"/>
    </source>
</evidence>